<evidence type="ECO:0000313" key="2">
    <source>
        <dbReference type="Proteomes" id="UP000298663"/>
    </source>
</evidence>
<gene>
    <name evidence="1" type="ORF">L596_002065</name>
</gene>
<protein>
    <submittedName>
        <fullName evidence="1">Uncharacterized protein</fullName>
    </submittedName>
</protein>
<dbReference type="EMBL" id="CM016762">
    <property type="protein sequence ID" value="TMS34483.1"/>
    <property type="molecule type" value="Genomic_DNA"/>
</dbReference>
<reference evidence="1 2" key="1">
    <citation type="journal article" date="2015" name="Genome Biol.">
        <title>Comparative genomics of Steinernema reveals deeply conserved gene regulatory networks.</title>
        <authorList>
            <person name="Dillman A.R."/>
            <person name="Macchietto M."/>
            <person name="Porter C.F."/>
            <person name="Rogers A."/>
            <person name="Williams B."/>
            <person name="Antoshechkin I."/>
            <person name="Lee M.M."/>
            <person name="Goodwin Z."/>
            <person name="Lu X."/>
            <person name="Lewis E.E."/>
            <person name="Goodrich-Blair H."/>
            <person name="Stock S.P."/>
            <person name="Adams B.J."/>
            <person name="Sternberg P.W."/>
            <person name="Mortazavi A."/>
        </authorList>
    </citation>
    <scope>NUCLEOTIDE SEQUENCE [LARGE SCALE GENOMIC DNA]</scope>
    <source>
        <strain evidence="1 2">ALL</strain>
    </source>
</reference>
<dbReference type="Proteomes" id="UP000298663">
    <property type="component" value="Chromosome X"/>
</dbReference>
<comment type="caution">
    <text evidence="1">The sequence shown here is derived from an EMBL/GenBank/DDBJ whole genome shotgun (WGS) entry which is preliminary data.</text>
</comment>
<keyword evidence="2" id="KW-1185">Reference proteome</keyword>
<evidence type="ECO:0000313" key="1">
    <source>
        <dbReference type="EMBL" id="TMS34483.1"/>
    </source>
</evidence>
<organism evidence="1 2">
    <name type="scientific">Steinernema carpocapsae</name>
    <name type="common">Entomopathogenic nematode</name>
    <dbReference type="NCBI Taxonomy" id="34508"/>
    <lineage>
        <taxon>Eukaryota</taxon>
        <taxon>Metazoa</taxon>
        <taxon>Ecdysozoa</taxon>
        <taxon>Nematoda</taxon>
        <taxon>Chromadorea</taxon>
        <taxon>Rhabditida</taxon>
        <taxon>Tylenchina</taxon>
        <taxon>Panagrolaimomorpha</taxon>
        <taxon>Strongyloidoidea</taxon>
        <taxon>Steinernematidae</taxon>
        <taxon>Steinernema</taxon>
    </lineage>
</organism>
<accession>A0A4V6I7L4</accession>
<proteinExistence type="predicted"/>
<dbReference type="EMBL" id="AZBU02000001">
    <property type="protein sequence ID" value="TMS34483.1"/>
    <property type="molecule type" value="Genomic_DNA"/>
</dbReference>
<reference evidence="1 2" key="2">
    <citation type="journal article" date="2019" name="G3 (Bethesda)">
        <title>Hybrid Assembly of the Genome of the Entomopathogenic Nematode Steinernema carpocapsae Identifies the X-Chromosome.</title>
        <authorList>
            <person name="Serra L."/>
            <person name="Macchietto M."/>
            <person name="Macias-Munoz A."/>
            <person name="McGill C.J."/>
            <person name="Rodriguez I.M."/>
            <person name="Rodriguez B."/>
            <person name="Murad R."/>
            <person name="Mortazavi A."/>
        </authorList>
    </citation>
    <scope>NUCLEOTIDE SEQUENCE [LARGE SCALE GENOMIC DNA]</scope>
    <source>
        <strain evidence="1 2">ALL</strain>
    </source>
</reference>
<dbReference type="AlphaFoldDB" id="A0A4V6I7L4"/>
<name>A0A4V6I7L4_STECR</name>
<sequence>MVFDCKKDGYGREVSAREWEELIYRSRQRINWYVMDSFQNPDKYGSLETRREFVRTLGERIDEISNLEKLLTYTHNINLDIEKMHIVPAQKPNTRQVMGKLLPKSMYNMK</sequence>